<feature type="transmembrane region" description="Helical" evidence="9">
    <location>
        <begin position="23"/>
        <end position="43"/>
    </location>
</feature>
<reference evidence="11" key="1">
    <citation type="submission" date="2019-08" db="EMBL/GenBank/DDBJ databases">
        <title>The genome of the North American firefly Photinus pyralis.</title>
        <authorList>
            <consortium name="Photinus pyralis genome working group"/>
            <person name="Fallon T.R."/>
            <person name="Sander Lower S.E."/>
            <person name="Weng J.-K."/>
        </authorList>
    </citation>
    <scope>NUCLEOTIDE SEQUENCE</scope>
    <source>
        <strain evidence="11">TRF0915ILg1</strain>
        <tissue evidence="11">Whole body</tissue>
    </source>
</reference>
<evidence type="ECO:0000256" key="9">
    <source>
        <dbReference type="SAM" id="Phobius"/>
    </source>
</evidence>
<feature type="transmembrane region" description="Helical" evidence="9">
    <location>
        <begin position="267"/>
        <end position="286"/>
    </location>
</feature>
<dbReference type="PANTHER" id="PTHR42643">
    <property type="entry name" value="IONOTROPIC RECEPTOR 20A-RELATED"/>
    <property type="match status" value="1"/>
</dbReference>
<evidence type="ECO:0000259" key="10">
    <source>
        <dbReference type="Pfam" id="PF00060"/>
    </source>
</evidence>
<gene>
    <name evidence="11" type="ORF">ILUMI_19477</name>
</gene>
<evidence type="ECO:0000256" key="1">
    <source>
        <dbReference type="ARBA" id="ARBA00004651"/>
    </source>
</evidence>
<dbReference type="GO" id="GO:0050906">
    <property type="term" value="P:detection of stimulus involved in sensory perception"/>
    <property type="evidence" value="ECO:0007669"/>
    <property type="project" value="UniProtKB-ARBA"/>
</dbReference>
<dbReference type="GO" id="GO:0005886">
    <property type="term" value="C:plasma membrane"/>
    <property type="evidence" value="ECO:0007669"/>
    <property type="project" value="UniProtKB-SubCell"/>
</dbReference>
<dbReference type="OrthoDB" id="6714888at2759"/>
<feature type="domain" description="Ionotropic glutamate receptor C-terminal" evidence="10">
    <location>
        <begin position="23"/>
        <end position="274"/>
    </location>
</feature>
<evidence type="ECO:0000313" key="12">
    <source>
        <dbReference type="Proteomes" id="UP000801492"/>
    </source>
</evidence>
<dbReference type="InterPro" id="IPR001320">
    <property type="entry name" value="Iontro_rcpt_C"/>
</dbReference>
<organism evidence="11 12">
    <name type="scientific">Ignelater luminosus</name>
    <name type="common">Cucubano</name>
    <name type="synonym">Pyrophorus luminosus</name>
    <dbReference type="NCBI Taxonomy" id="2038154"/>
    <lineage>
        <taxon>Eukaryota</taxon>
        <taxon>Metazoa</taxon>
        <taxon>Ecdysozoa</taxon>
        <taxon>Arthropoda</taxon>
        <taxon>Hexapoda</taxon>
        <taxon>Insecta</taxon>
        <taxon>Pterygota</taxon>
        <taxon>Neoptera</taxon>
        <taxon>Endopterygota</taxon>
        <taxon>Coleoptera</taxon>
        <taxon>Polyphaga</taxon>
        <taxon>Elateriformia</taxon>
        <taxon>Elateroidea</taxon>
        <taxon>Elateridae</taxon>
        <taxon>Agrypninae</taxon>
        <taxon>Pyrophorini</taxon>
        <taxon>Ignelater</taxon>
    </lineage>
</organism>
<dbReference type="SUPFAM" id="SSF53850">
    <property type="entry name" value="Periplasmic binding protein-like II"/>
    <property type="match status" value="1"/>
</dbReference>
<feature type="transmembrane region" description="Helical" evidence="9">
    <location>
        <begin position="80"/>
        <end position="98"/>
    </location>
</feature>
<dbReference type="AlphaFoldDB" id="A0A8K0G5J9"/>
<keyword evidence="12" id="KW-1185">Reference proteome</keyword>
<keyword evidence="8" id="KW-0325">Glycoprotein</keyword>
<name>A0A8K0G5J9_IGNLU</name>
<evidence type="ECO:0000313" key="11">
    <source>
        <dbReference type="EMBL" id="KAF2886696.1"/>
    </source>
</evidence>
<keyword evidence="6 9" id="KW-0472">Membrane</keyword>
<comment type="subcellular location">
    <subcellularLocation>
        <location evidence="1">Cell membrane</location>
        <topology evidence="1">Multi-pass membrane protein</topology>
    </subcellularLocation>
</comment>
<evidence type="ECO:0000256" key="6">
    <source>
        <dbReference type="ARBA" id="ARBA00023136"/>
    </source>
</evidence>
<proteinExistence type="inferred from homology"/>
<comment type="similarity">
    <text evidence="2">Belongs to the glutamate-gated ion channel (TC 1.A.10.1) family.</text>
</comment>
<dbReference type="InterPro" id="IPR052192">
    <property type="entry name" value="Insect_Ionotropic_Sensory_Rcpt"/>
</dbReference>
<keyword evidence="7" id="KW-0675">Receptor</keyword>
<accession>A0A8K0G5J9</accession>
<dbReference type="PANTHER" id="PTHR42643:SF38">
    <property type="entry name" value="IONOTROPIC RECEPTOR 100A"/>
    <property type="match status" value="1"/>
</dbReference>
<dbReference type="EMBL" id="VTPC01086809">
    <property type="protein sequence ID" value="KAF2886696.1"/>
    <property type="molecule type" value="Genomic_DNA"/>
</dbReference>
<evidence type="ECO:0000256" key="3">
    <source>
        <dbReference type="ARBA" id="ARBA00022475"/>
    </source>
</evidence>
<evidence type="ECO:0000256" key="2">
    <source>
        <dbReference type="ARBA" id="ARBA00008685"/>
    </source>
</evidence>
<keyword evidence="3" id="KW-1003">Cell membrane</keyword>
<evidence type="ECO:0000256" key="7">
    <source>
        <dbReference type="ARBA" id="ARBA00023170"/>
    </source>
</evidence>
<dbReference type="GO" id="GO:0015276">
    <property type="term" value="F:ligand-gated monoatomic ion channel activity"/>
    <property type="evidence" value="ECO:0007669"/>
    <property type="project" value="InterPro"/>
</dbReference>
<keyword evidence="4 9" id="KW-0812">Transmembrane</keyword>
<comment type="caution">
    <text evidence="11">The sequence shown here is derived from an EMBL/GenBank/DDBJ whole genome shotgun (WGS) entry which is preliminary data.</text>
</comment>
<keyword evidence="5 9" id="KW-1133">Transmembrane helix</keyword>
<dbReference type="Pfam" id="PF00060">
    <property type="entry name" value="Lig_chan"/>
    <property type="match status" value="1"/>
</dbReference>
<protein>
    <recommendedName>
        <fullName evidence="10">Ionotropic glutamate receptor C-terminal domain-containing protein</fullName>
    </recommendedName>
</protein>
<dbReference type="Gene3D" id="1.10.287.70">
    <property type="match status" value="1"/>
</dbReference>
<evidence type="ECO:0000256" key="5">
    <source>
        <dbReference type="ARBA" id="ARBA00022989"/>
    </source>
</evidence>
<sequence>MTWAVPKPATISSVKVIVVTLKWAVWATIVLTSIVTSFVWYLFAKALSEHPFENLQKCILITITMVIGVSLSILPKSRSLRVLGAFYMFYCLEISTIFQGKLFSILRHPPLDDKIDTMEKLANSTLSVIGGIATRNTLQRQQDNPIFAKLYNRFLLKQETLLADHLTELVSYKNCGTIVGKGMMRNMFVQLKGMVDLIEHNSGLLEFEVSFAIRKGNPFLKILNEFCKRLAESGIYMKFFSEAVAQFELPTQSQVSVLTIQHLEGPFYLWIVGLLLAVLVFILELAQDYLAKKAHIRQNHGLVKKCSNSAIIQNI</sequence>
<feature type="transmembrane region" description="Helical" evidence="9">
    <location>
        <begin position="55"/>
        <end position="74"/>
    </location>
</feature>
<evidence type="ECO:0000256" key="8">
    <source>
        <dbReference type="ARBA" id="ARBA00023180"/>
    </source>
</evidence>
<evidence type="ECO:0000256" key="4">
    <source>
        <dbReference type="ARBA" id="ARBA00022692"/>
    </source>
</evidence>
<dbReference type="Proteomes" id="UP000801492">
    <property type="component" value="Unassembled WGS sequence"/>
</dbReference>